<reference evidence="5" key="1">
    <citation type="journal article" date="2015" name="Nat. Plants">
        <title>Genome expansion of Arabis alpina linked with retrotransposition and reduced symmetric DNA methylation.</title>
        <authorList>
            <person name="Willing E.M."/>
            <person name="Rawat V."/>
            <person name="Mandakova T."/>
            <person name="Maumus F."/>
            <person name="James G.V."/>
            <person name="Nordstroem K.J."/>
            <person name="Becker C."/>
            <person name="Warthmann N."/>
            <person name="Chica C."/>
            <person name="Szarzynska B."/>
            <person name="Zytnicki M."/>
            <person name="Albani M.C."/>
            <person name="Kiefer C."/>
            <person name="Bergonzi S."/>
            <person name="Castaings L."/>
            <person name="Mateos J.L."/>
            <person name="Berns M.C."/>
            <person name="Bujdoso N."/>
            <person name="Piofczyk T."/>
            <person name="de Lorenzo L."/>
            <person name="Barrero-Sicilia C."/>
            <person name="Mateos I."/>
            <person name="Piednoel M."/>
            <person name="Hagmann J."/>
            <person name="Chen-Min-Tao R."/>
            <person name="Iglesias-Fernandez R."/>
            <person name="Schuster S.C."/>
            <person name="Alonso-Blanco C."/>
            <person name="Roudier F."/>
            <person name="Carbonero P."/>
            <person name="Paz-Ares J."/>
            <person name="Davis S.J."/>
            <person name="Pecinka A."/>
            <person name="Quesneville H."/>
            <person name="Colot V."/>
            <person name="Lysak M.A."/>
            <person name="Weigel D."/>
            <person name="Coupland G."/>
            <person name="Schneeberger K."/>
        </authorList>
    </citation>
    <scope>NUCLEOTIDE SEQUENCE [LARGE SCALE GENOMIC DNA]</scope>
    <source>
        <strain evidence="5">cv. Pajares</strain>
    </source>
</reference>
<feature type="compositionally biased region" description="Low complexity" evidence="2">
    <location>
        <begin position="243"/>
        <end position="252"/>
    </location>
</feature>
<dbReference type="EMBL" id="KL970035">
    <property type="protein sequence ID" value="KFK24318.1"/>
    <property type="molecule type" value="Genomic_DNA"/>
</dbReference>
<dbReference type="GO" id="GO:0003676">
    <property type="term" value="F:nucleic acid binding"/>
    <property type="evidence" value="ECO:0007669"/>
    <property type="project" value="InterPro"/>
</dbReference>
<evidence type="ECO:0000259" key="3">
    <source>
        <dbReference type="PROSITE" id="PS50158"/>
    </source>
</evidence>
<feature type="region of interest" description="Disordered" evidence="2">
    <location>
        <begin position="315"/>
        <end position="336"/>
    </location>
</feature>
<dbReference type="OrthoDB" id="1113228at2759"/>
<feature type="non-terminal residue" evidence="4">
    <location>
        <position position="1"/>
    </location>
</feature>
<dbReference type="Gramene" id="KFK24318">
    <property type="protein sequence ID" value="KFK24318"/>
    <property type="gene ID" value="AALP_AAs44684U000100"/>
</dbReference>
<dbReference type="PANTHER" id="PTHR47481:SF22">
    <property type="entry name" value="RETROTRANSPOSON GAG DOMAIN-CONTAINING PROTEIN"/>
    <property type="match status" value="1"/>
</dbReference>
<feature type="region of interest" description="Disordered" evidence="2">
    <location>
        <begin position="234"/>
        <end position="274"/>
    </location>
</feature>
<dbReference type="AlphaFoldDB" id="A0A087G366"/>
<dbReference type="OMA" id="HNILCAP"/>
<dbReference type="InterPro" id="IPR001878">
    <property type="entry name" value="Znf_CCHC"/>
</dbReference>
<keyword evidence="1" id="KW-0479">Metal-binding</keyword>
<evidence type="ECO:0000313" key="5">
    <source>
        <dbReference type="Proteomes" id="UP000029120"/>
    </source>
</evidence>
<dbReference type="PANTHER" id="PTHR47481">
    <property type="match status" value="1"/>
</dbReference>
<dbReference type="Pfam" id="PF14223">
    <property type="entry name" value="Retrotran_gag_2"/>
    <property type="match status" value="1"/>
</dbReference>
<gene>
    <name evidence="4" type="ORF">AALP_AAs44684U000100</name>
</gene>
<feature type="domain" description="CCHC-type" evidence="3">
    <location>
        <begin position="211"/>
        <end position="227"/>
    </location>
</feature>
<evidence type="ECO:0000313" key="4">
    <source>
        <dbReference type="EMBL" id="KFK24318.1"/>
    </source>
</evidence>
<dbReference type="PROSITE" id="PS50158">
    <property type="entry name" value="ZF_CCHC"/>
    <property type="match status" value="1"/>
</dbReference>
<dbReference type="SUPFAM" id="SSF57756">
    <property type="entry name" value="Retrovirus zinc finger-like domains"/>
    <property type="match status" value="1"/>
</dbReference>
<protein>
    <recommendedName>
        <fullName evidence="3">CCHC-type domain-containing protein</fullName>
    </recommendedName>
</protein>
<name>A0A087G366_ARAAL</name>
<sequence>SDDATIPAPTITSGATTTPNPLYLDWKRQDRMLYSALIGTLTLNVQPIVARSTTTLEIWRTLANTYGKPSRGHVKQLTNQLRNLKKGNQSVAEYMRAIITKTDHLALLGAPIPHEDVLDIVTTGLGDEYRAIVEMVNGRDTPISIDDLHEKLINREHAINITTEITGQSVPVTANAAQYSRPTSYRPTFRPGGSSGPRGNFRPGGKPYLGKCQICGIQGHSARRCPQFLGVSPTIQQHRGSSPQLTPPWYTQQPPPPPAQWTPQAHYTTSSPSDAGSWLLDSGASHHISSDLSNLSLHAPYNGGEDVVIGNGTGLNITHTGEGSQNGGNTSHRQGQ</sequence>
<keyword evidence="5" id="KW-1185">Reference proteome</keyword>
<dbReference type="Proteomes" id="UP000029120">
    <property type="component" value="Unassembled WGS sequence"/>
</dbReference>
<keyword evidence="1" id="KW-0863">Zinc-finger</keyword>
<accession>A0A087G366</accession>
<evidence type="ECO:0000256" key="1">
    <source>
        <dbReference type="PROSITE-ProRule" id="PRU00047"/>
    </source>
</evidence>
<proteinExistence type="predicted"/>
<dbReference type="GO" id="GO:0008270">
    <property type="term" value="F:zinc ion binding"/>
    <property type="evidence" value="ECO:0007669"/>
    <property type="project" value="UniProtKB-KW"/>
</dbReference>
<organism evidence="4 5">
    <name type="scientific">Arabis alpina</name>
    <name type="common">Alpine rock-cress</name>
    <dbReference type="NCBI Taxonomy" id="50452"/>
    <lineage>
        <taxon>Eukaryota</taxon>
        <taxon>Viridiplantae</taxon>
        <taxon>Streptophyta</taxon>
        <taxon>Embryophyta</taxon>
        <taxon>Tracheophyta</taxon>
        <taxon>Spermatophyta</taxon>
        <taxon>Magnoliopsida</taxon>
        <taxon>eudicotyledons</taxon>
        <taxon>Gunneridae</taxon>
        <taxon>Pentapetalae</taxon>
        <taxon>rosids</taxon>
        <taxon>malvids</taxon>
        <taxon>Brassicales</taxon>
        <taxon>Brassicaceae</taxon>
        <taxon>Arabideae</taxon>
        <taxon>Arabis</taxon>
    </lineage>
</organism>
<keyword evidence="1" id="KW-0862">Zinc</keyword>
<dbReference type="InterPro" id="IPR036875">
    <property type="entry name" value="Znf_CCHC_sf"/>
</dbReference>
<dbReference type="eggNOG" id="KOG0017">
    <property type="taxonomic scope" value="Eukaryota"/>
</dbReference>
<evidence type="ECO:0000256" key="2">
    <source>
        <dbReference type="SAM" id="MobiDB-lite"/>
    </source>
</evidence>